<accession>A0A1I0VE36</accession>
<organism evidence="1 2">
    <name type="scientific">Algoriphagus aquimarinus</name>
    <dbReference type="NCBI Taxonomy" id="237018"/>
    <lineage>
        <taxon>Bacteria</taxon>
        <taxon>Pseudomonadati</taxon>
        <taxon>Bacteroidota</taxon>
        <taxon>Cytophagia</taxon>
        <taxon>Cytophagales</taxon>
        <taxon>Cyclobacteriaceae</taxon>
        <taxon>Algoriphagus</taxon>
    </lineage>
</organism>
<name>A0A1I0VE36_9BACT</name>
<protein>
    <submittedName>
        <fullName evidence="1">Uncharacterized protein</fullName>
    </submittedName>
</protein>
<sequence>MSEVQIQNYNEQIQALESQITGDMFADMEVRDKIHNLKMERDGVKPTDSSIDCVGCGS</sequence>
<keyword evidence="2" id="KW-1185">Reference proteome</keyword>
<dbReference type="AlphaFoldDB" id="A0A1I0VE36"/>
<gene>
    <name evidence="1" type="ORF">SAMN04489723_101145</name>
</gene>
<proteinExistence type="predicted"/>
<dbReference type="STRING" id="237018.SAMN04489723_101145"/>
<dbReference type="Proteomes" id="UP000198790">
    <property type="component" value="Unassembled WGS sequence"/>
</dbReference>
<reference evidence="1 2" key="1">
    <citation type="submission" date="2016-10" db="EMBL/GenBank/DDBJ databases">
        <authorList>
            <person name="de Groot N.N."/>
        </authorList>
    </citation>
    <scope>NUCLEOTIDE SEQUENCE [LARGE SCALE GENOMIC DNA]</scope>
    <source>
        <strain evidence="1 2">DSM 23399</strain>
    </source>
</reference>
<evidence type="ECO:0000313" key="1">
    <source>
        <dbReference type="EMBL" id="SFA74498.1"/>
    </source>
</evidence>
<dbReference type="RefSeq" id="WP_175499628.1">
    <property type="nucleotide sequence ID" value="NZ_CAXBKE010000032.1"/>
</dbReference>
<evidence type="ECO:0000313" key="2">
    <source>
        <dbReference type="Proteomes" id="UP000198790"/>
    </source>
</evidence>
<dbReference type="EMBL" id="FOKK01000001">
    <property type="protein sequence ID" value="SFA74498.1"/>
    <property type="molecule type" value="Genomic_DNA"/>
</dbReference>